<keyword evidence="1" id="KW-0378">Hydrolase</keyword>
<dbReference type="GO" id="GO:0016787">
    <property type="term" value="F:hydrolase activity"/>
    <property type="evidence" value="ECO:0007669"/>
    <property type="project" value="UniProtKB-KW"/>
</dbReference>
<name>A0A3Q9FM80_9BACT</name>
<dbReference type="OrthoDB" id="627554at2"/>
<dbReference type="Gene3D" id="2.40.160.20">
    <property type="match status" value="1"/>
</dbReference>
<dbReference type="Proteomes" id="UP000267268">
    <property type="component" value="Chromosome 1"/>
</dbReference>
<organism evidence="1 2">
    <name type="scientific">Flammeovirga pectinis</name>
    <dbReference type="NCBI Taxonomy" id="2494373"/>
    <lineage>
        <taxon>Bacteria</taxon>
        <taxon>Pseudomonadati</taxon>
        <taxon>Bacteroidota</taxon>
        <taxon>Cytophagia</taxon>
        <taxon>Cytophagales</taxon>
        <taxon>Flammeovirgaceae</taxon>
        <taxon>Flammeovirga</taxon>
    </lineage>
</organism>
<protein>
    <submittedName>
        <fullName evidence="1">Acyloxyacyl hydrolase</fullName>
    </submittedName>
</protein>
<dbReference type="EMBL" id="CP034562">
    <property type="protein sequence ID" value="AZQ63350.1"/>
    <property type="molecule type" value="Genomic_DNA"/>
</dbReference>
<reference evidence="1 2" key="1">
    <citation type="submission" date="2018-12" db="EMBL/GenBank/DDBJ databases">
        <title>Flammeovirga pectinis sp. nov., isolated from the gut of the Korean scallop, Patinopecten yessoensis.</title>
        <authorList>
            <person name="Bae J.-W."/>
            <person name="Jeong Y.-S."/>
            <person name="Kang W."/>
        </authorList>
    </citation>
    <scope>NUCLEOTIDE SEQUENCE [LARGE SCALE GENOMIC DNA]</scope>
    <source>
        <strain evidence="1 2">L12M1</strain>
    </source>
</reference>
<dbReference type="RefSeq" id="WP_126615755.1">
    <property type="nucleotide sequence ID" value="NZ_CP034562.1"/>
</dbReference>
<evidence type="ECO:0000313" key="2">
    <source>
        <dbReference type="Proteomes" id="UP000267268"/>
    </source>
</evidence>
<dbReference type="KEGG" id="fll:EI427_14205"/>
<dbReference type="AlphaFoldDB" id="A0A3Q9FM80"/>
<sequence>MNYNKLLLGFGLLFLCIFHLKSNAQSLEFLKADTTDSNKTYPRQIFGQTKIHFGGHFSTGVDGLEEVENNYFSALELRVGWKGYGRKKWQQLFGYPTYGFGLYQATFFPEANILGNPSALYGFFNGPFKTYKNWSLNYDLGAGLAYDFFGYDPKNNPDQTAIGSDFNFYLTVSVEGNFKISRRLDGSAGLLFTHFSNGRTRTPNKGVNLFGANIGVKYYFNPYIPKKGGVYTPKDKDPRERNIHYDLPEFHPFWEYYSFVSGGVSTSPYNIEDQNKYYGTATWAVDVARNYSRKGKYGIGVDLFYDGSLVEEYQSQYPNGVPNSKLFYPGIHVSHELMIHRFTVVTQVGVPLMNVEGRGGWYARVGGRYDFTKNVFAHVALKTPGGFIADFIEWGVGFRMYGKRNGV</sequence>
<evidence type="ECO:0000313" key="1">
    <source>
        <dbReference type="EMBL" id="AZQ63350.1"/>
    </source>
</evidence>
<gene>
    <name evidence="1" type="ORF">EI427_14205</name>
</gene>
<proteinExistence type="predicted"/>
<dbReference type="Pfam" id="PF09411">
    <property type="entry name" value="PagL"/>
    <property type="match status" value="1"/>
</dbReference>
<accession>A0A3Q9FM80</accession>
<keyword evidence="2" id="KW-1185">Reference proteome</keyword>
<dbReference type="InterPro" id="IPR018550">
    <property type="entry name" value="Lipid-A_deacylase-rel"/>
</dbReference>